<dbReference type="GO" id="GO:0005739">
    <property type="term" value="C:mitochondrion"/>
    <property type="evidence" value="ECO:0007669"/>
    <property type="project" value="TreeGrafter"/>
</dbReference>
<reference evidence="4 5" key="1">
    <citation type="journal article" date="2013" name="PLoS Genet.">
        <title>Distinctive expansion of potential virulence genes in the genome of the oomycete fish pathogen Saprolegnia parasitica.</title>
        <authorList>
            <person name="Jiang R.H."/>
            <person name="de Bruijn I."/>
            <person name="Haas B.J."/>
            <person name="Belmonte R."/>
            <person name="Lobach L."/>
            <person name="Christie J."/>
            <person name="van den Ackerveken G."/>
            <person name="Bottin A."/>
            <person name="Bulone V."/>
            <person name="Diaz-Moreno S.M."/>
            <person name="Dumas B."/>
            <person name="Fan L."/>
            <person name="Gaulin E."/>
            <person name="Govers F."/>
            <person name="Grenville-Briggs L.J."/>
            <person name="Horner N.R."/>
            <person name="Levin J.Z."/>
            <person name="Mammella M."/>
            <person name="Meijer H.J."/>
            <person name="Morris P."/>
            <person name="Nusbaum C."/>
            <person name="Oome S."/>
            <person name="Phillips A.J."/>
            <person name="van Rooyen D."/>
            <person name="Rzeszutek E."/>
            <person name="Saraiva M."/>
            <person name="Secombes C.J."/>
            <person name="Seidl M.F."/>
            <person name="Snel B."/>
            <person name="Stassen J.H."/>
            <person name="Sykes S."/>
            <person name="Tripathy S."/>
            <person name="van den Berg H."/>
            <person name="Vega-Arreguin J.C."/>
            <person name="Wawra S."/>
            <person name="Young S.K."/>
            <person name="Zeng Q."/>
            <person name="Dieguez-Uribeondo J."/>
            <person name="Russ C."/>
            <person name="Tyler B.M."/>
            <person name="van West P."/>
        </authorList>
    </citation>
    <scope>NUCLEOTIDE SEQUENCE [LARGE SCALE GENOMIC DNA]</scope>
    <source>
        <strain evidence="4 5">CBS 223.65</strain>
    </source>
</reference>
<dbReference type="VEuPathDB" id="FungiDB:SPRG_08422"/>
<dbReference type="SUPFAM" id="SSF47144">
    <property type="entry name" value="HSC20 (HSCB), C-terminal oligomerisation domain"/>
    <property type="match status" value="1"/>
</dbReference>
<dbReference type="KEGG" id="spar:SPRG_08422"/>
<keyword evidence="5" id="KW-1185">Reference proteome</keyword>
<dbReference type="AlphaFoldDB" id="A0A067C770"/>
<dbReference type="GO" id="GO:0001671">
    <property type="term" value="F:ATPase activator activity"/>
    <property type="evidence" value="ECO:0007669"/>
    <property type="project" value="InterPro"/>
</dbReference>
<dbReference type="InterPro" id="IPR009073">
    <property type="entry name" value="HscB_oligo_C"/>
</dbReference>
<protein>
    <recommendedName>
        <fullName evidence="3">Co-chaperone HscB C-terminal oligomerisation domain-containing protein</fullName>
    </recommendedName>
</protein>
<comment type="similarity">
    <text evidence="1">Belongs to the HscB family.</text>
</comment>
<dbReference type="GO" id="GO:0051259">
    <property type="term" value="P:protein complex oligomerization"/>
    <property type="evidence" value="ECO:0007669"/>
    <property type="project" value="InterPro"/>
</dbReference>
<dbReference type="PANTHER" id="PTHR14021:SF15">
    <property type="entry name" value="IRON-SULFUR CLUSTER CO-CHAPERONE PROTEIN HSCB"/>
    <property type="match status" value="1"/>
</dbReference>
<keyword evidence="2" id="KW-0143">Chaperone</keyword>
<dbReference type="Proteomes" id="UP000030745">
    <property type="component" value="Unassembled WGS sequence"/>
</dbReference>
<evidence type="ECO:0000259" key="3">
    <source>
        <dbReference type="Pfam" id="PF07743"/>
    </source>
</evidence>
<dbReference type="RefSeq" id="XP_012203046.1">
    <property type="nucleotide sequence ID" value="XM_012347656.1"/>
</dbReference>
<proteinExistence type="inferred from homology"/>
<evidence type="ECO:0000256" key="1">
    <source>
        <dbReference type="ARBA" id="ARBA00010476"/>
    </source>
</evidence>
<dbReference type="STRING" id="695850.A0A067C770"/>
<dbReference type="InterPro" id="IPR004640">
    <property type="entry name" value="HscB"/>
</dbReference>
<dbReference type="GeneID" id="24130641"/>
<dbReference type="OrthoDB" id="448954at2759"/>
<dbReference type="Pfam" id="PF07743">
    <property type="entry name" value="HSCB_C"/>
    <property type="match status" value="1"/>
</dbReference>
<evidence type="ECO:0000313" key="4">
    <source>
        <dbReference type="EMBL" id="KDO26348.1"/>
    </source>
</evidence>
<dbReference type="GO" id="GO:0051087">
    <property type="term" value="F:protein-folding chaperone binding"/>
    <property type="evidence" value="ECO:0007669"/>
    <property type="project" value="InterPro"/>
</dbReference>
<name>A0A067C770_SAPPC</name>
<gene>
    <name evidence="4" type="ORF">SPRG_08422</name>
</gene>
<feature type="domain" description="Co-chaperone HscB C-terminal oligomerisation" evidence="3">
    <location>
        <begin position="28"/>
        <end position="100"/>
    </location>
</feature>
<dbReference type="EMBL" id="KK583225">
    <property type="protein sequence ID" value="KDO26348.1"/>
    <property type="molecule type" value="Genomic_DNA"/>
</dbReference>
<sequence length="109" mass="12081">MLKAPTTRANYLLHLHGIDALGDNTTLMDPAILMHIMEAREQVDECTSLDELEPLKKANATDIEACVVQITSAFDGSHDLETSKRLTVQLQYLMKLAEAILDKEEALEG</sequence>
<evidence type="ECO:0000256" key="2">
    <source>
        <dbReference type="ARBA" id="ARBA00023186"/>
    </source>
</evidence>
<evidence type="ECO:0000313" key="5">
    <source>
        <dbReference type="Proteomes" id="UP000030745"/>
    </source>
</evidence>
<organism evidence="4 5">
    <name type="scientific">Saprolegnia parasitica (strain CBS 223.65)</name>
    <dbReference type="NCBI Taxonomy" id="695850"/>
    <lineage>
        <taxon>Eukaryota</taxon>
        <taxon>Sar</taxon>
        <taxon>Stramenopiles</taxon>
        <taxon>Oomycota</taxon>
        <taxon>Saprolegniomycetes</taxon>
        <taxon>Saprolegniales</taxon>
        <taxon>Saprolegniaceae</taxon>
        <taxon>Saprolegnia</taxon>
    </lineage>
</organism>
<dbReference type="Gene3D" id="1.20.1280.20">
    <property type="entry name" value="HscB, C-terminal domain"/>
    <property type="match status" value="1"/>
</dbReference>
<accession>A0A067C770</accession>
<dbReference type="PANTHER" id="PTHR14021">
    <property type="entry name" value="IRON-SULFUR CLUSTER CO-CHAPERONE PROTEIN HSCB"/>
    <property type="match status" value="1"/>
</dbReference>
<dbReference type="InterPro" id="IPR036386">
    <property type="entry name" value="HscB_C_sf"/>
</dbReference>
<dbReference type="GO" id="GO:0044571">
    <property type="term" value="P:[2Fe-2S] cluster assembly"/>
    <property type="evidence" value="ECO:0007669"/>
    <property type="project" value="InterPro"/>
</dbReference>